<dbReference type="PANTHER" id="PTHR33529">
    <property type="entry name" value="SLR0882 PROTEIN-RELATED"/>
    <property type="match status" value="1"/>
</dbReference>
<comment type="subcellular location">
    <subcellularLocation>
        <location evidence="1">Cell membrane</location>
        <topology evidence="1">Multi-pass membrane protein</topology>
    </subcellularLocation>
</comment>
<proteinExistence type="predicted"/>
<dbReference type="Proteomes" id="UP000070160">
    <property type="component" value="Unassembled WGS sequence"/>
</dbReference>
<feature type="transmembrane region" description="Helical" evidence="6">
    <location>
        <begin position="100"/>
        <end position="118"/>
    </location>
</feature>
<evidence type="ECO:0000256" key="5">
    <source>
        <dbReference type="ARBA" id="ARBA00023136"/>
    </source>
</evidence>
<feature type="transmembrane region" description="Helical" evidence="6">
    <location>
        <begin position="306"/>
        <end position="323"/>
    </location>
</feature>
<keyword evidence="3 6" id="KW-0812">Transmembrane</keyword>
<dbReference type="STRING" id="1588748.HMPREF3182_00219"/>
<dbReference type="AlphaFoldDB" id="A0A134CLA5"/>
<feature type="transmembrane region" description="Helical" evidence="6">
    <location>
        <begin position="54"/>
        <end position="79"/>
    </location>
</feature>
<dbReference type="EMBL" id="LSDT01000004">
    <property type="protein sequence ID" value="KXB92988.1"/>
    <property type="molecule type" value="Genomic_DNA"/>
</dbReference>
<feature type="transmembrane region" description="Helical" evidence="6">
    <location>
        <begin position="12"/>
        <end position="34"/>
    </location>
</feature>
<evidence type="ECO:0000256" key="1">
    <source>
        <dbReference type="ARBA" id="ARBA00004651"/>
    </source>
</evidence>
<evidence type="ECO:0000313" key="7">
    <source>
        <dbReference type="EMBL" id="KXB92988.1"/>
    </source>
</evidence>
<evidence type="ECO:0000256" key="2">
    <source>
        <dbReference type="ARBA" id="ARBA00022475"/>
    </source>
</evidence>
<keyword evidence="2" id="KW-1003">Cell membrane</keyword>
<evidence type="ECO:0000313" key="8">
    <source>
        <dbReference type="Proteomes" id="UP000070160"/>
    </source>
</evidence>
<feature type="transmembrane region" description="Helical" evidence="6">
    <location>
        <begin position="335"/>
        <end position="358"/>
    </location>
</feature>
<comment type="caution">
    <text evidence="7">The sequence shown here is derived from an EMBL/GenBank/DDBJ whole genome shotgun (WGS) entry which is preliminary data.</text>
</comment>
<feature type="transmembrane region" description="Helical" evidence="6">
    <location>
        <begin position="281"/>
        <end position="299"/>
    </location>
</feature>
<dbReference type="PANTHER" id="PTHR33529:SF6">
    <property type="entry name" value="YJGP_YJGQ FAMILY PERMEASE"/>
    <property type="match status" value="1"/>
</dbReference>
<dbReference type="GO" id="GO:0043190">
    <property type="term" value="C:ATP-binding cassette (ABC) transporter complex"/>
    <property type="evidence" value="ECO:0007669"/>
    <property type="project" value="TreeGrafter"/>
</dbReference>
<accession>A0A134CLA5</accession>
<evidence type="ECO:0000256" key="6">
    <source>
        <dbReference type="SAM" id="Phobius"/>
    </source>
</evidence>
<organism evidence="7 8">
    <name type="scientific">Megasphaera hutchinsoni</name>
    <dbReference type="NCBI Taxonomy" id="1588748"/>
    <lineage>
        <taxon>Bacteria</taxon>
        <taxon>Bacillati</taxon>
        <taxon>Bacillota</taxon>
        <taxon>Negativicutes</taxon>
        <taxon>Veillonellales</taxon>
        <taxon>Veillonellaceae</taxon>
        <taxon>Megasphaera</taxon>
    </lineage>
</organism>
<evidence type="ECO:0000256" key="3">
    <source>
        <dbReference type="ARBA" id="ARBA00022692"/>
    </source>
</evidence>
<dbReference type="InterPro" id="IPR005495">
    <property type="entry name" value="LptG/LptF_permease"/>
</dbReference>
<keyword evidence="4 6" id="KW-1133">Transmembrane helix</keyword>
<dbReference type="GO" id="GO:0015920">
    <property type="term" value="P:lipopolysaccharide transport"/>
    <property type="evidence" value="ECO:0007669"/>
    <property type="project" value="TreeGrafter"/>
</dbReference>
<dbReference type="RefSeq" id="WP_007392978.1">
    <property type="nucleotide sequence ID" value="NZ_KQ960927.1"/>
</dbReference>
<reference evidence="8" key="1">
    <citation type="submission" date="2016-01" db="EMBL/GenBank/DDBJ databases">
        <authorList>
            <person name="Mitreva M."/>
            <person name="Pepin K.H."/>
            <person name="Mihindukulasuriya K.A."/>
            <person name="Fulton R."/>
            <person name="Fronick C."/>
            <person name="O'Laughlin M."/>
            <person name="Miner T."/>
            <person name="Herter B."/>
            <person name="Rosa B.A."/>
            <person name="Cordes M."/>
            <person name="Tomlinson C."/>
            <person name="Wollam A."/>
            <person name="Palsikar V.B."/>
            <person name="Mardis E.R."/>
            <person name="Wilson R.K."/>
        </authorList>
    </citation>
    <scope>NUCLEOTIDE SEQUENCE [LARGE SCALE GENOMIC DNA]</scope>
    <source>
        <strain evidence="8">KA00182</strain>
    </source>
</reference>
<keyword evidence="5 6" id="KW-0472">Membrane</keyword>
<name>A0A134CLA5_9FIRM</name>
<evidence type="ECO:0000256" key="4">
    <source>
        <dbReference type="ARBA" id="ARBA00022989"/>
    </source>
</evidence>
<protein>
    <submittedName>
        <fullName evidence="7">Permease, YjgP/YjgQ family</fullName>
    </submittedName>
</protein>
<dbReference type="Pfam" id="PF03739">
    <property type="entry name" value="LptF_LptG"/>
    <property type="match status" value="1"/>
</dbReference>
<keyword evidence="8" id="KW-1185">Reference proteome</keyword>
<gene>
    <name evidence="7" type="ORF">HMPREF3182_00219</name>
</gene>
<sequence length="362" mass="40246">MRILDRYILKEFINPFLFGVCAFTAVFVGTGTLYRIAMMINEYGASLAAVSKVFVLALPSIIVLTFPMSVLLGSLMAFGSLSSSSEIIVMRAAGQNFVRLALPVFAVAFFISLGTTAFNEFVVPRANNAYNTIINEEIQHRAVPASQEHIIIKNVQGDKISSLVYARQYDGKAKQFKDITVQAFENDRLVRVEKADRADWNGYKWLIHEGVLYDVSQGEESTRTLTFENQELPITQQPDKIYMEQKKPEELTIREIRMQIRLLEANHVDTNKLKVELYNRFALPLASLVCAFIGAPLGIQKQRGSSSIGFGISVVTIFIYYSIMTLTNSMGNGGVIPPVVAAFLPDIICGIVGIGLILRQVK</sequence>
<dbReference type="PATRIC" id="fig|1588748.3.peg.213"/>